<dbReference type="GeneID" id="78125300"/>
<dbReference type="Proteomes" id="UP000199026">
    <property type="component" value="Unassembled WGS sequence"/>
</dbReference>
<keyword evidence="3" id="KW-1185">Reference proteome</keyword>
<gene>
    <name evidence="2" type="ORF">SAMN05444486_103351</name>
</gene>
<sequence>MATTYTVEMFYAGNFADMDTDETDSDNENPNLVLGTFSNLVITEVSEVDVNEDGVIYDDEYGNVDYLSYNTGSGPINVGLDSSSLYNASVLLGNGSTLSVPVLVIQATNGDVFISEYPANPLDGLAIQSISLISLNSSTALGINAGFSDVQNASIVCYAPGMLIDTPEGARLVETLAAGDLVLTRDHGPQPIRWVRSRLDMLKGSKEDDKPVQIKAGALGHNRPAADLIVSPQHRILVGGAGQLQNIFTQEAFASAKSLTGLSGIRHMKGKSQITWVHFACDQHEVVRANGCWTESLLLGPMVVNGLSPTERQALANIFGRRPTPNKILNGPPARSCLSVSAVKQQCLKHLSNKRRPTTKTPRTWDYDHTIKDAITHAAATPPLVHAKALCSQHQN</sequence>
<protein>
    <submittedName>
        <fullName evidence="2">Hint domain-containing protein</fullName>
    </submittedName>
</protein>
<evidence type="ECO:0000313" key="2">
    <source>
        <dbReference type="EMBL" id="SDY71086.1"/>
    </source>
</evidence>
<reference evidence="2 3" key="1">
    <citation type="submission" date="2016-10" db="EMBL/GenBank/DDBJ databases">
        <authorList>
            <person name="de Groot N.N."/>
        </authorList>
    </citation>
    <scope>NUCLEOTIDE SEQUENCE [LARGE SCALE GENOMIC DNA]</scope>
    <source>
        <strain evidence="2 3">DSM 24677</strain>
    </source>
</reference>
<organism evidence="2 3">
    <name type="scientific">Lentibacter algarum</name>
    <dbReference type="NCBI Taxonomy" id="576131"/>
    <lineage>
        <taxon>Bacteria</taxon>
        <taxon>Pseudomonadati</taxon>
        <taxon>Pseudomonadota</taxon>
        <taxon>Alphaproteobacteria</taxon>
        <taxon>Rhodobacterales</taxon>
        <taxon>Roseobacteraceae</taxon>
        <taxon>Lentibacter</taxon>
    </lineage>
</organism>
<name>A0A1H3M3D3_9RHOB</name>
<dbReference type="EMBL" id="FNPR01000003">
    <property type="protein sequence ID" value="SDY71086.1"/>
    <property type="molecule type" value="Genomic_DNA"/>
</dbReference>
<dbReference type="AlphaFoldDB" id="A0A1H3M3D3"/>
<evidence type="ECO:0000259" key="1">
    <source>
        <dbReference type="Pfam" id="PF13403"/>
    </source>
</evidence>
<dbReference type="STRING" id="576131.SAMN05444486_103351"/>
<dbReference type="Pfam" id="PF13403">
    <property type="entry name" value="Hint_2"/>
    <property type="match status" value="1"/>
</dbReference>
<accession>A0A1H3M3D3</accession>
<dbReference type="InterPro" id="IPR028992">
    <property type="entry name" value="Hedgehog/Intein_dom"/>
</dbReference>
<proteinExistence type="predicted"/>
<feature type="domain" description="Hedgehog/Intein (Hint)" evidence="1">
    <location>
        <begin position="156"/>
        <end position="300"/>
    </location>
</feature>
<dbReference type="InterPro" id="IPR036844">
    <property type="entry name" value="Hint_dom_sf"/>
</dbReference>
<evidence type="ECO:0000313" key="3">
    <source>
        <dbReference type="Proteomes" id="UP000199026"/>
    </source>
</evidence>
<dbReference type="OrthoDB" id="6305173at2"/>
<dbReference type="SUPFAM" id="SSF51294">
    <property type="entry name" value="Hedgehog/intein (Hint) domain"/>
    <property type="match status" value="1"/>
</dbReference>
<dbReference type="RefSeq" id="WP_089892594.1">
    <property type="nucleotide sequence ID" value="NZ_CANMFH010000011.1"/>
</dbReference>